<organism evidence="13 14">
    <name type="scientific">Musa troglodytarum</name>
    <name type="common">fe'i banana</name>
    <dbReference type="NCBI Taxonomy" id="320322"/>
    <lineage>
        <taxon>Eukaryota</taxon>
        <taxon>Viridiplantae</taxon>
        <taxon>Streptophyta</taxon>
        <taxon>Embryophyta</taxon>
        <taxon>Tracheophyta</taxon>
        <taxon>Spermatophyta</taxon>
        <taxon>Magnoliopsida</taxon>
        <taxon>Liliopsida</taxon>
        <taxon>Zingiberales</taxon>
        <taxon>Musaceae</taxon>
        <taxon>Musa</taxon>
    </lineage>
</organism>
<keyword evidence="3 13" id="KW-0808">Transferase</keyword>
<dbReference type="GO" id="GO:0016757">
    <property type="term" value="F:glycosyltransferase activity"/>
    <property type="evidence" value="ECO:0007669"/>
    <property type="project" value="UniProtKB-KW"/>
</dbReference>
<evidence type="ECO:0000256" key="4">
    <source>
        <dbReference type="ARBA" id="ARBA00022692"/>
    </source>
</evidence>
<dbReference type="Pfam" id="PF01501">
    <property type="entry name" value="Glyco_transf_8"/>
    <property type="match status" value="1"/>
</dbReference>
<evidence type="ECO:0000313" key="13">
    <source>
        <dbReference type="EMBL" id="URE30128.1"/>
    </source>
</evidence>
<feature type="compositionally biased region" description="Basic residues" evidence="11">
    <location>
        <begin position="76"/>
        <end position="87"/>
    </location>
</feature>
<keyword evidence="5" id="KW-0479">Metal-binding</keyword>
<evidence type="ECO:0000313" key="14">
    <source>
        <dbReference type="Proteomes" id="UP001055439"/>
    </source>
</evidence>
<dbReference type="InterPro" id="IPR002495">
    <property type="entry name" value="Glyco_trans_8"/>
</dbReference>
<dbReference type="InterPro" id="IPR029044">
    <property type="entry name" value="Nucleotide-diphossugar_trans"/>
</dbReference>
<dbReference type="GO" id="GO:0046872">
    <property type="term" value="F:metal ion binding"/>
    <property type="evidence" value="ECO:0007669"/>
    <property type="project" value="UniProtKB-KW"/>
</dbReference>
<dbReference type="FunFam" id="3.90.550.10:FF:000018">
    <property type="entry name" value="Hexosyltransferase"/>
    <property type="match status" value="1"/>
</dbReference>
<evidence type="ECO:0000256" key="11">
    <source>
        <dbReference type="SAM" id="MobiDB-lite"/>
    </source>
</evidence>
<dbReference type="OrthoDB" id="2014201at2759"/>
<evidence type="ECO:0000256" key="9">
    <source>
        <dbReference type="ARBA" id="ARBA00023316"/>
    </source>
</evidence>
<evidence type="ECO:0000256" key="7">
    <source>
        <dbReference type="ARBA" id="ARBA00023136"/>
    </source>
</evidence>
<keyword evidence="14" id="KW-1185">Reference proteome</keyword>
<evidence type="ECO:0000256" key="6">
    <source>
        <dbReference type="ARBA" id="ARBA00022989"/>
    </source>
</evidence>
<dbReference type="GO" id="GO:0000139">
    <property type="term" value="C:Golgi membrane"/>
    <property type="evidence" value="ECO:0007669"/>
    <property type="project" value="UniProtKB-SubCell"/>
</dbReference>
<dbReference type="Gene3D" id="3.90.550.10">
    <property type="entry name" value="Spore Coat Polysaccharide Biosynthesis Protein SpsA, Chain A"/>
    <property type="match status" value="1"/>
</dbReference>
<comment type="similarity">
    <text evidence="10">Belongs to the glycosyltransferase 8 family. Glycogenin subfamily.</text>
</comment>
<keyword evidence="6 12" id="KW-1133">Transmembrane helix</keyword>
<feature type="compositionally biased region" description="Polar residues" evidence="11">
    <location>
        <begin position="46"/>
        <end position="63"/>
    </location>
</feature>
<evidence type="ECO:0000256" key="12">
    <source>
        <dbReference type="SAM" id="Phobius"/>
    </source>
</evidence>
<keyword evidence="2" id="KW-0328">Glycosyltransferase</keyword>
<evidence type="ECO:0000256" key="5">
    <source>
        <dbReference type="ARBA" id="ARBA00022723"/>
    </source>
</evidence>
<dbReference type="PANTHER" id="PTHR11183">
    <property type="entry name" value="GLYCOGENIN SUBFAMILY MEMBER"/>
    <property type="match status" value="1"/>
</dbReference>
<dbReference type="Proteomes" id="UP001055439">
    <property type="component" value="Chromosome 8"/>
</dbReference>
<sequence>MPNRTDAVRGVPSRSRAATTPHVSPGPMRRNSQPHRRRRLRIRSAEQPSVRRNSSLQSPQRPRQASKDCKTCPHVSHCHRGGNSRRRRRNLIVSRRARLCACMASRTHVMQHGKNVLPEFLEFLRGNYCRKKNYMAADLDGKDFNSSTVIAFGMIRLILMATVAVVVGGRAGDAFISLIEMRGAISIFPNLPESRDDSRRKMKFRDSKEGDRYKIMFPDRSSTCKFHSLKLALLIITCCTVLTLLYSPTEPTERLRQSSSKSRLVDVGRMWQQTASDPRYVSNLDVDWRGIPNLVGSADDSRGNLQIGLLNFNLSEVGYWRQTIPDAEISPVRLEYADTSITWSVLYPEWIDEEQDSEVPACPSLPEPQVEKGSRFDVVAVKLPCDRSGSWARDVARLHLQLSAAKLAAASAGGLSPVRVIFITECFPLPNLFTCRNLVRREGNAWLYEPEMSTLQQKLRLPIGSCELAVPLKVAVRPPTGEGTREAYATILHSAEAYVCGAIAAARSIRLAGSTRDLVILVDESISGRHRSGLEAAGWKVRVIQRIRNPKAEKNAYNEYNYSKFRLWQLTEYDKVIFIDADLLILRNIDFLFGMPEISATGNNATIFNSGVMVVEPCNCTFQLLMDHINEITSYNGGDQGYLNEIFTWWHRIPRQMNFLKHFWEGDSEAVKAKKTELFKADTPGLYVLHYLGLKPWLCFRDFDCNWNSILYRSFASDEAHATWWRVHDSMPENLQNLCLLSTVTKAGLEYNRRKAEKANFPDEHWKRNVTDPRQHICFERFCRWEDVLQNWGKPASSKT</sequence>
<feature type="region of interest" description="Disordered" evidence="11">
    <location>
        <begin position="1"/>
        <end position="87"/>
    </location>
</feature>
<keyword evidence="7 12" id="KW-0472">Membrane</keyword>
<proteinExistence type="inferred from homology"/>
<keyword evidence="9" id="KW-0961">Cell wall biogenesis/degradation</keyword>
<comment type="subcellular location">
    <subcellularLocation>
        <location evidence="1">Golgi apparatus membrane</location>
        <topology evidence="1">Single-pass type II membrane protein</topology>
    </subcellularLocation>
</comment>
<feature type="compositionally biased region" description="Basic residues" evidence="11">
    <location>
        <begin position="32"/>
        <end position="42"/>
    </location>
</feature>
<keyword evidence="4 12" id="KW-0812">Transmembrane</keyword>
<dbReference type="AlphaFoldDB" id="A0A9E7KQK4"/>
<name>A0A9E7KQK4_9LILI</name>
<dbReference type="EMBL" id="CP097510">
    <property type="protein sequence ID" value="URE30128.1"/>
    <property type="molecule type" value="Genomic_DNA"/>
</dbReference>
<reference evidence="13" key="1">
    <citation type="submission" date="2022-05" db="EMBL/GenBank/DDBJ databases">
        <title>The Musa troglodytarum L. genome provides insights into the mechanism of non-climacteric behaviour and enrichment of carotenoids.</title>
        <authorList>
            <person name="Wang J."/>
        </authorList>
    </citation>
    <scope>NUCLEOTIDE SEQUENCE</scope>
    <source>
        <tissue evidence="13">Leaf</tissue>
    </source>
</reference>
<protein>
    <submittedName>
        <fullName evidence="13">Glycosyl transferase family 8</fullName>
    </submittedName>
</protein>
<evidence type="ECO:0000256" key="8">
    <source>
        <dbReference type="ARBA" id="ARBA00023211"/>
    </source>
</evidence>
<accession>A0A9E7KQK4</accession>
<dbReference type="GO" id="GO:0071555">
    <property type="term" value="P:cell wall organization"/>
    <property type="evidence" value="ECO:0007669"/>
    <property type="project" value="UniProtKB-KW"/>
</dbReference>
<keyword evidence="8" id="KW-0464">Manganese</keyword>
<dbReference type="InterPro" id="IPR050587">
    <property type="entry name" value="GNT1/Glycosyltrans_8"/>
</dbReference>
<gene>
    <name evidence="13" type="ORF">MUK42_16224</name>
</gene>
<dbReference type="SUPFAM" id="SSF53448">
    <property type="entry name" value="Nucleotide-diphospho-sugar transferases"/>
    <property type="match status" value="1"/>
</dbReference>
<evidence type="ECO:0000256" key="1">
    <source>
        <dbReference type="ARBA" id="ARBA00004323"/>
    </source>
</evidence>
<evidence type="ECO:0000256" key="10">
    <source>
        <dbReference type="ARBA" id="ARBA00038162"/>
    </source>
</evidence>
<evidence type="ECO:0000256" key="2">
    <source>
        <dbReference type="ARBA" id="ARBA00022676"/>
    </source>
</evidence>
<feature type="transmembrane region" description="Helical" evidence="12">
    <location>
        <begin position="149"/>
        <end position="168"/>
    </location>
</feature>
<dbReference type="CDD" id="cd02537">
    <property type="entry name" value="GT8_Glycogenin"/>
    <property type="match status" value="1"/>
</dbReference>
<evidence type="ECO:0000256" key="3">
    <source>
        <dbReference type="ARBA" id="ARBA00022679"/>
    </source>
</evidence>